<dbReference type="PANTHER" id="PTHR36435:SF1">
    <property type="entry name" value="CAAX AMINO TERMINAL PROTEASE FAMILY PROTEIN"/>
    <property type="match status" value="1"/>
</dbReference>
<sequence length="321" mass="36257">MENYNNFYEESKKYLNNDSEKIQDRKRNKKILSLCGWFLSIIFVVISIIQVILFVLSKKYFISFYESDWFELTLTAVSILGVGLPLAFILMKKIPDSEKGEVKKLSLGEFVKYFLICYAAMFYTNLITLFINNIISYFTGSEVVNPLEEVILGSNTFIIILYATILGPIAEELIFRKLLLDKLRRFGDLPAILLTSIAFGLFHMNLSQALYATAVGAVMAYVTVKTNTIRYSILIHIMVNFIGSGLAPLVLYSGDMKIIILISLVIQVIVAAGTAFFIINIKKIKFTKAAIPLVKKSDYILNSGTIVFIILCMFMIVESVL</sequence>
<reference evidence="3 4" key="1">
    <citation type="submission" date="2015-06" db="EMBL/GenBank/DDBJ databases">
        <authorList>
            <person name="Wibberg Daniel"/>
        </authorList>
    </citation>
    <scope>NUCLEOTIDE SEQUENCE [LARGE SCALE GENOMIC DNA]</scope>
    <source>
        <strain evidence="3 4">T3/55T</strain>
    </source>
</reference>
<feature type="transmembrane region" description="Helical" evidence="1">
    <location>
        <begin position="231"/>
        <end position="252"/>
    </location>
</feature>
<feature type="transmembrane region" description="Helical" evidence="1">
    <location>
        <begin position="31"/>
        <end position="57"/>
    </location>
</feature>
<keyword evidence="1" id="KW-1133">Transmembrane helix</keyword>
<dbReference type="InterPro" id="IPR052710">
    <property type="entry name" value="CAAX_protease"/>
</dbReference>
<dbReference type="RefSeq" id="WP_103201464.1">
    <property type="nucleotide sequence ID" value="NZ_CVTD020000004.1"/>
</dbReference>
<feature type="transmembrane region" description="Helical" evidence="1">
    <location>
        <begin position="299"/>
        <end position="317"/>
    </location>
</feature>
<feature type="transmembrane region" description="Helical" evidence="1">
    <location>
        <begin position="69"/>
        <end position="90"/>
    </location>
</feature>
<feature type="domain" description="CAAX prenyl protease 2/Lysostaphin resistance protein A-like" evidence="2">
    <location>
        <begin position="155"/>
        <end position="242"/>
    </location>
</feature>
<dbReference type="OrthoDB" id="9782250at2"/>
<name>A0A0H5SSK2_HERHM</name>
<keyword evidence="4" id="KW-1185">Reference proteome</keyword>
<protein>
    <submittedName>
        <fullName evidence="3">Putative membrane protein</fullName>
    </submittedName>
</protein>
<feature type="transmembrane region" description="Helical" evidence="1">
    <location>
        <begin position="151"/>
        <end position="174"/>
    </location>
</feature>
<dbReference type="EMBL" id="CVTD020000004">
    <property type="protein sequence ID" value="CRZ33273.1"/>
    <property type="molecule type" value="Genomic_DNA"/>
</dbReference>
<feature type="transmembrane region" description="Helical" evidence="1">
    <location>
        <begin position="208"/>
        <end position="224"/>
    </location>
</feature>
<keyword evidence="1" id="KW-0812">Transmembrane</keyword>
<proteinExistence type="predicted"/>
<dbReference type="GO" id="GO:0004175">
    <property type="term" value="F:endopeptidase activity"/>
    <property type="evidence" value="ECO:0007669"/>
    <property type="project" value="UniProtKB-ARBA"/>
</dbReference>
<gene>
    <name evidence="3" type="ORF">HHT355_0057</name>
</gene>
<dbReference type="Pfam" id="PF02517">
    <property type="entry name" value="Rce1-like"/>
    <property type="match status" value="1"/>
</dbReference>
<dbReference type="AlphaFoldDB" id="A0A0H5SSK2"/>
<dbReference type="PANTHER" id="PTHR36435">
    <property type="entry name" value="SLR1288 PROTEIN"/>
    <property type="match status" value="1"/>
</dbReference>
<dbReference type="Proteomes" id="UP000236497">
    <property type="component" value="Unassembled WGS sequence"/>
</dbReference>
<feature type="transmembrane region" description="Helical" evidence="1">
    <location>
        <begin position="258"/>
        <end position="279"/>
    </location>
</feature>
<evidence type="ECO:0000256" key="1">
    <source>
        <dbReference type="SAM" id="Phobius"/>
    </source>
</evidence>
<evidence type="ECO:0000313" key="3">
    <source>
        <dbReference type="EMBL" id="CRZ33273.1"/>
    </source>
</evidence>
<evidence type="ECO:0000313" key="4">
    <source>
        <dbReference type="Proteomes" id="UP000236497"/>
    </source>
</evidence>
<dbReference type="GO" id="GO:0080120">
    <property type="term" value="P:CAAX-box protein maturation"/>
    <property type="evidence" value="ECO:0007669"/>
    <property type="project" value="UniProtKB-ARBA"/>
</dbReference>
<keyword evidence="1" id="KW-0472">Membrane</keyword>
<feature type="transmembrane region" description="Helical" evidence="1">
    <location>
        <begin position="110"/>
        <end position="131"/>
    </location>
</feature>
<feature type="transmembrane region" description="Helical" evidence="1">
    <location>
        <begin position="186"/>
        <end position="202"/>
    </location>
</feature>
<evidence type="ECO:0000259" key="2">
    <source>
        <dbReference type="Pfam" id="PF02517"/>
    </source>
</evidence>
<dbReference type="InterPro" id="IPR003675">
    <property type="entry name" value="Rce1/LyrA-like_dom"/>
</dbReference>
<organism evidence="3 4">
    <name type="scientific">Herbinix hemicellulosilytica</name>
    <dbReference type="NCBI Taxonomy" id="1564487"/>
    <lineage>
        <taxon>Bacteria</taxon>
        <taxon>Bacillati</taxon>
        <taxon>Bacillota</taxon>
        <taxon>Clostridia</taxon>
        <taxon>Lachnospirales</taxon>
        <taxon>Lachnospiraceae</taxon>
        <taxon>Herbinix</taxon>
    </lineage>
</organism>
<accession>A0A0H5SSK2</accession>